<feature type="non-terminal residue" evidence="1">
    <location>
        <position position="1"/>
    </location>
</feature>
<gene>
    <name evidence="1" type="ORF">E2Y06_20755</name>
</gene>
<reference evidence="1" key="1">
    <citation type="submission" date="2019-03" db="EMBL/GenBank/DDBJ databases">
        <authorList>
            <consortium name="PulseNet: The National Subtyping Network for Foodborne Disease Surveillance"/>
            <person name="Tarr C.L."/>
            <person name="Trees E."/>
            <person name="Katz L.S."/>
            <person name="Carleton-Romer H.A."/>
            <person name="Stroika S."/>
            <person name="Kucerova Z."/>
            <person name="Roache K.F."/>
            <person name="Sabol A.L."/>
            <person name="Besser J."/>
            <person name="Gerner-Smidt P."/>
        </authorList>
    </citation>
    <scope>NUCLEOTIDE SEQUENCE</scope>
    <source>
        <strain evidence="1">PNUSAS069276</strain>
    </source>
</reference>
<dbReference type="EMBL" id="AACVTK010000036">
    <property type="protein sequence ID" value="EAM6982851.1"/>
    <property type="molecule type" value="Genomic_DNA"/>
</dbReference>
<evidence type="ECO:0000313" key="1">
    <source>
        <dbReference type="EMBL" id="EAM6982851.1"/>
    </source>
</evidence>
<accession>A0A5T2V5E9</accession>
<protein>
    <submittedName>
        <fullName evidence="1">Uncharacterized protein</fullName>
    </submittedName>
</protein>
<comment type="caution">
    <text evidence="1">The sequence shown here is derived from an EMBL/GenBank/DDBJ whole genome shotgun (WGS) entry which is preliminary data.</text>
</comment>
<sequence>ITSNYYQADLFSVFIEGIRDSIRAWFELDYLADFVFSCGISHWGTTRQPRKMLYKVLHINPLRRFFKVREMSMSKNNQL</sequence>
<dbReference type="AlphaFoldDB" id="A0A5T2V5E9"/>
<proteinExistence type="predicted"/>
<organism evidence="1">
    <name type="scientific">Salmonella enterica</name>
    <name type="common">Salmonella choleraesuis</name>
    <dbReference type="NCBI Taxonomy" id="28901"/>
    <lineage>
        <taxon>Bacteria</taxon>
        <taxon>Pseudomonadati</taxon>
        <taxon>Pseudomonadota</taxon>
        <taxon>Gammaproteobacteria</taxon>
        <taxon>Enterobacterales</taxon>
        <taxon>Enterobacteriaceae</taxon>
        <taxon>Salmonella</taxon>
    </lineage>
</organism>
<name>A0A5T2V5E9_SALER</name>